<comment type="caution">
    <text evidence="6">The sequence shown here is derived from an EMBL/GenBank/DDBJ whole genome shotgun (WGS) entry which is preliminary data.</text>
</comment>
<dbReference type="PANTHER" id="PTHR24412">
    <property type="entry name" value="KELCH PROTEIN"/>
    <property type="match status" value="1"/>
</dbReference>
<dbReference type="PROSITE" id="PS50097">
    <property type="entry name" value="BTB"/>
    <property type="match status" value="1"/>
</dbReference>
<evidence type="ECO:0000259" key="5">
    <source>
        <dbReference type="PROSITE" id="PS50097"/>
    </source>
</evidence>
<dbReference type="EMBL" id="CAWYQH010000024">
    <property type="protein sequence ID" value="CAK8675595.1"/>
    <property type="molecule type" value="Genomic_DNA"/>
</dbReference>
<dbReference type="InterPro" id="IPR000210">
    <property type="entry name" value="BTB/POZ_dom"/>
</dbReference>
<evidence type="ECO:0000313" key="6">
    <source>
        <dbReference type="EMBL" id="CAK8675595.1"/>
    </source>
</evidence>
<dbReference type="InterPro" id="IPR006652">
    <property type="entry name" value="Kelch_1"/>
</dbReference>
<keyword evidence="1" id="KW-0880">Kelch repeat</keyword>
<dbReference type="InterPro" id="IPR011333">
    <property type="entry name" value="SKP1/BTB/POZ_sf"/>
</dbReference>
<name>A0ABP0F7B1_CLALP</name>
<dbReference type="Pfam" id="PF00651">
    <property type="entry name" value="BTB"/>
    <property type="match status" value="1"/>
</dbReference>
<dbReference type="SUPFAM" id="SSF117281">
    <property type="entry name" value="Kelch motif"/>
    <property type="match status" value="1"/>
</dbReference>
<keyword evidence="7" id="KW-1185">Reference proteome</keyword>
<sequence>MYFEDNTQHMMMSSNSASLDPLIDRLHEDRLKEQIYCDFTISVRSEYYQVHKCVLGHMSKYFAALFRSKLSNKKTVTELNFIRSDTMQKILDFFYTSRVALNDDNIHDVLEAADFLQIDLLLDRCSEYFGSKLETGSLKALINIWVEANKYNLVSLQKRTKNIAINKIFYFLNSKEYARLDVDYFECFLNITCDIISDQMQLFCIMEWMKYVLNERQEHLTFVMESIYEFSSHNIQHFRGKSAICLDVLGFLKTRSKFLNHFVNTAAMPSYPKKSTDKLLFYNGKDVPFSIYNVATNRWFVLEDAEIERLDSRVIAKDNMIYVIGGQVGNTILPQVQTLKLIDYSPHHTHLYPHQEWKEIAPINIKRRNFGCTVWKNCIYIAGGTQVVLGTNKAQYSTLSSVECLDLETGAASVTKMDMNTCRGRVELIACGRYLYALGDLQTSEEDKNGDFELVLPAERYDGEGWTKIPPPKTVMSNATGVALNGRIYALGKDIRRCQNHTIAMETYDPEREEWSKLASMKGDIERATSCVIGGKIYAYGKRPNCQKTVLEVYCHVTNSWKIVNEFDEHRYWSNMTAFE</sequence>
<dbReference type="Gene3D" id="3.30.710.10">
    <property type="entry name" value="Potassium Channel Kv1.1, Chain A"/>
    <property type="match status" value="1"/>
</dbReference>
<dbReference type="Gene3D" id="1.25.40.420">
    <property type="match status" value="1"/>
</dbReference>
<evidence type="ECO:0000256" key="3">
    <source>
        <dbReference type="ARBA" id="ARBA00022786"/>
    </source>
</evidence>
<dbReference type="CDD" id="cd18186">
    <property type="entry name" value="BTB_POZ_ZBTB_KLHL-like"/>
    <property type="match status" value="1"/>
</dbReference>
<dbReference type="Gene3D" id="2.120.10.80">
    <property type="entry name" value="Kelch-type beta propeller"/>
    <property type="match status" value="2"/>
</dbReference>
<reference evidence="6 7" key="1">
    <citation type="submission" date="2024-02" db="EMBL/GenBank/DDBJ databases">
        <authorList>
            <person name="Daric V."/>
            <person name="Darras S."/>
        </authorList>
    </citation>
    <scope>NUCLEOTIDE SEQUENCE [LARGE SCALE GENOMIC DNA]</scope>
</reference>
<evidence type="ECO:0000256" key="1">
    <source>
        <dbReference type="ARBA" id="ARBA00022441"/>
    </source>
</evidence>
<dbReference type="InterPro" id="IPR015915">
    <property type="entry name" value="Kelch-typ_b-propeller"/>
</dbReference>
<evidence type="ECO:0000313" key="7">
    <source>
        <dbReference type="Proteomes" id="UP001642483"/>
    </source>
</evidence>
<protein>
    <recommendedName>
        <fullName evidence="4">Kelch-like protein 20</fullName>
    </recommendedName>
</protein>
<dbReference type="Pfam" id="PF01344">
    <property type="entry name" value="Kelch_1"/>
    <property type="match status" value="2"/>
</dbReference>
<dbReference type="SMART" id="SM00612">
    <property type="entry name" value="Kelch"/>
    <property type="match status" value="3"/>
</dbReference>
<organism evidence="6 7">
    <name type="scientific">Clavelina lepadiformis</name>
    <name type="common">Light-bulb sea squirt</name>
    <name type="synonym">Ascidia lepadiformis</name>
    <dbReference type="NCBI Taxonomy" id="159417"/>
    <lineage>
        <taxon>Eukaryota</taxon>
        <taxon>Metazoa</taxon>
        <taxon>Chordata</taxon>
        <taxon>Tunicata</taxon>
        <taxon>Ascidiacea</taxon>
        <taxon>Aplousobranchia</taxon>
        <taxon>Clavelinidae</taxon>
        <taxon>Clavelina</taxon>
    </lineage>
</organism>
<proteinExistence type="predicted"/>
<dbReference type="SUPFAM" id="SSF54695">
    <property type="entry name" value="POZ domain"/>
    <property type="match status" value="1"/>
</dbReference>
<accession>A0ABP0F7B1</accession>
<keyword evidence="3" id="KW-0833">Ubl conjugation pathway</keyword>
<evidence type="ECO:0000256" key="2">
    <source>
        <dbReference type="ARBA" id="ARBA00022737"/>
    </source>
</evidence>
<gene>
    <name evidence="6" type="ORF">CVLEPA_LOCUS5157</name>
</gene>
<dbReference type="SMART" id="SM00225">
    <property type="entry name" value="BTB"/>
    <property type="match status" value="1"/>
</dbReference>
<dbReference type="PANTHER" id="PTHR24412:SF451">
    <property type="entry name" value="KELCH-LIKE PROTEIN 20"/>
    <property type="match status" value="1"/>
</dbReference>
<evidence type="ECO:0000256" key="4">
    <source>
        <dbReference type="ARBA" id="ARBA00040631"/>
    </source>
</evidence>
<feature type="domain" description="BTB" evidence="5">
    <location>
        <begin position="37"/>
        <end position="103"/>
    </location>
</feature>
<keyword evidence="2" id="KW-0677">Repeat</keyword>
<dbReference type="Proteomes" id="UP001642483">
    <property type="component" value="Unassembled WGS sequence"/>
</dbReference>